<keyword evidence="11" id="KW-0067">ATP-binding</keyword>
<evidence type="ECO:0000256" key="14">
    <source>
        <dbReference type="ARBA" id="ARBA00023146"/>
    </source>
</evidence>
<keyword evidence="14" id="KW-0030">Aminoacyl-tRNA synthetase</keyword>
<protein>
    <recommendedName>
        <fullName evidence="6">Phenylalanine--tRNA ligase beta subunit</fullName>
        <ecNumber evidence="5">6.1.1.20</ecNumber>
    </recommendedName>
    <alternativeName>
        <fullName evidence="15">Phenylalanyl-tRNA synthetase beta subunit</fullName>
    </alternativeName>
</protein>
<dbReference type="InterPro" id="IPR020825">
    <property type="entry name" value="Phe-tRNA_synthase-like_B3/B4"/>
</dbReference>
<evidence type="ECO:0000256" key="6">
    <source>
        <dbReference type="ARBA" id="ARBA00017032"/>
    </source>
</evidence>
<evidence type="ECO:0000313" key="19">
    <source>
        <dbReference type="EMBL" id="PJA49857.1"/>
    </source>
</evidence>
<gene>
    <name evidence="19" type="primary">pheT</name>
    <name evidence="19" type="ORF">CO169_00725</name>
</gene>
<evidence type="ECO:0000259" key="17">
    <source>
        <dbReference type="PROSITE" id="PS51447"/>
    </source>
</evidence>
<evidence type="ECO:0000256" key="8">
    <source>
        <dbReference type="ARBA" id="ARBA00022598"/>
    </source>
</evidence>
<evidence type="ECO:0000256" key="10">
    <source>
        <dbReference type="ARBA" id="ARBA00022741"/>
    </source>
</evidence>
<evidence type="ECO:0000256" key="1">
    <source>
        <dbReference type="ARBA" id="ARBA00001946"/>
    </source>
</evidence>
<dbReference type="InterPro" id="IPR005121">
    <property type="entry name" value="Fdx_antiC-bd"/>
</dbReference>
<dbReference type="InterPro" id="IPR045060">
    <property type="entry name" value="Phe-tRNA-ligase_IIc_bsu"/>
</dbReference>
<dbReference type="NCBIfam" id="TIGR00472">
    <property type="entry name" value="pheT_bact"/>
    <property type="match status" value="1"/>
</dbReference>
<evidence type="ECO:0000256" key="5">
    <source>
        <dbReference type="ARBA" id="ARBA00012814"/>
    </source>
</evidence>
<keyword evidence="9" id="KW-0479">Metal-binding</keyword>
<dbReference type="GO" id="GO:0004826">
    <property type="term" value="F:phenylalanine-tRNA ligase activity"/>
    <property type="evidence" value="ECO:0007669"/>
    <property type="project" value="UniProtKB-EC"/>
</dbReference>
<proteinExistence type="inferred from homology"/>
<dbReference type="InterPro" id="IPR041616">
    <property type="entry name" value="PheRS_beta_core"/>
</dbReference>
<dbReference type="GO" id="GO:0006432">
    <property type="term" value="P:phenylalanyl-tRNA aminoacylation"/>
    <property type="evidence" value="ECO:0007669"/>
    <property type="project" value="InterPro"/>
</dbReference>
<keyword evidence="10" id="KW-0547">Nucleotide-binding</keyword>
<feature type="non-terminal residue" evidence="19">
    <location>
        <position position="629"/>
    </location>
</feature>
<comment type="similarity">
    <text evidence="3">Belongs to the phenylalanyl-tRNA synthetase beta subunit family. Type 1 subfamily.</text>
</comment>
<evidence type="ECO:0000259" key="18">
    <source>
        <dbReference type="PROSITE" id="PS51483"/>
    </source>
</evidence>
<dbReference type="GO" id="GO:0009328">
    <property type="term" value="C:phenylalanine-tRNA ligase complex"/>
    <property type="evidence" value="ECO:0007669"/>
    <property type="project" value="TreeGrafter"/>
</dbReference>
<evidence type="ECO:0000256" key="12">
    <source>
        <dbReference type="ARBA" id="ARBA00022842"/>
    </source>
</evidence>
<organism evidence="19 20">
    <name type="scientific">Candidatus Shapirobacteria bacterium CG_4_9_14_3_um_filter_39_13</name>
    <dbReference type="NCBI Taxonomy" id="1974479"/>
    <lineage>
        <taxon>Bacteria</taxon>
        <taxon>Candidatus Shapironibacteriota</taxon>
    </lineage>
</organism>
<evidence type="ECO:0000256" key="2">
    <source>
        <dbReference type="ARBA" id="ARBA00004496"/>
    </source>
</evidence>
<evidence type="ECO:0000256" key="4">
    <source>
        <dbReference type="ARBA" id="ARBA00011209"/>
    </source>
</evidence>
<comment type="catalytic activity">
    <reaction evidence="16">
        <text>tRNA(Phe) + L-phenylalanine + ATP = L-phenylalanyl-tRNA(Phe) + AMP + diphosphate + H(+)</text>
        <dbReference type="Rhea" id="RHEA:19413"/>
        <dbReference type="Rhea" id="RHEA-COMP:9668"/>
        <dbReference type="Rhea" id="RHEA-COMP:9699"/>
        <dbReference type="ChEBI" id="CHEBI:15378"/>
        <dbReference type="ChEBI" id="CHEBI:30616"/>
        <dbReference type="ChEBI" id="CHEBI:33019"/>
        <dbReference type="ChEBI" id="CHEBI:58095"/>
        <dbReference type="ChEBI" id="CHEBI:78442"/>
        <dbReference type="ChEBI" id="CHEBI:78531"/>
        <dbReference type="ChEBI" id="CHEBI:456215"/>
        <dbReference type="EC" id="6.1.1.20"/>
    </reaction>
</comment>
<dbReference type="PROSITE" id="PS51483">
    <property type="entry name" value="B5"/>
    <property type="match status" value="1"/>
</dbReference>
<dbReference type="InterPro" id="IPR036690">
    <property type="entry name" value="Fdx_antiC-bd_sf"/>
</dbReference>
<evidence type="ECO:0000256" key="7">
    <source>
        <dbReference type="ARBA" id="ARBA00022490"/>
    </source>
</evidence>
<dbReference type="GO" id="GO:0003723">
    <property type="term" value="F:RNA binding"/>
    <property type="evidence" value="ECO:0007669"/>
    <property type="project" value="InterPro"/>
</dbReference>
<dbReference type="EMBL" id="PFWP01000023">
    <property type="protein sequence ID" value="PJA49857.1"/>
    <property type="molecule type" value="Genomic_DNA"/>
</dbReference>
<evidence type="ECO:0000256" key="3">
    <source>
        <dbReference type="ARBA" id="ARBA00008653"/>
    </source>
</evidence>
<dbReference type="InterPro" id="IPR009061">
    <property type="entry name" value="DNA-bd_dom_put_sf"/>
</dbReference>
<dbReference type="PANTHER" id="PTHR10947">
    <property type="entry name" value="PHENYLALANYL-TRNA SYNTHETASE BETA CHAIN AND LEUCINE-RICH REPEAT-CONTAINING PROTEIN 47"/>
    <property type="match status" value="1"/>
</dbReference>
<evidence type="ECO:0000256" key="16">
    <source>
        <dbReference type="ARBA" id="ARBA00049255"/>
    </source>
</evidence>
<dbReference type="GO" id="GO:0000287">
    <property type="term" value="F:magnesium ion binding"/>
    <property type="evidence" value="ECO:0007669"/>
    <property type="project" value="InterPro"/>
</dbReference>
<comment type="cofactor">
    <cofactor evidence="1">
        <name>Mg(2+)</name>
        <dbReference type="ChEBI" id="CHEBI:18420"/>
    </cofactor>
</comment>
<accession>A0A2M7XLY5</accession>
<keyword evidence="8 19" id="KW-0436">Ligase</keyword>
<evidence type="ECO:0000256" key="9">
    <source>
        <dbReference type="ARBA" id="ARBA00022723"/>
    </source>
</evidence>
<dbReference type="FunFam" id="3.30.56.10:FF:000002">
    <property type="entry name" value="Phenylalanine--tRNA ligase beta subunit"/>
    <property type="match status" value="1"/>
</dbReference>
<comment type="caution">
    <text evidence="19">The sequence shown here is derived from an EMBL/GenBank/DDBJ whole genome shotgun (WGS) entry which is preliminary data.</text>
</comment>
<dbReference type="Proteomes" id="UP000230062">
    <property type="component" value="Unassembled WGS sequence"/>
</dbReference>
<dbReference type="PANTHER" id="PTHR10947:SF0">
    <property type="entry name" value="PHENYLALANINE--TRNA LIGASE BETA SUBUNIT"/>
    <property type="match status" value="1"/>
</dbReference>
<reference evidence="20" key="1">
    <citation type="submission" date="2017-09" db="EMBL/GenBank/DDBJ databases">
        <title>Depth-based differentiation of microbial function through sediment-hosted aquifers and enrichment of novel symbionts in the deep terrestrial subsurface.</title>
        <authorList>
            <person name="Probst A.J."/>
            <person name="Ladd B."/>
            <person name="Jarett J.K."/>
            <person name="Geller-Mcgrath D.E."/>
            <person name="Sieber C.M.K."/>
            <person name="Emerson J.B."/>
            <person name="Anantharaman K."/>
            <person name="Thomas B.C."/>
            <person name="Malmstrom R."/>
            <person name="Stieglmeier M."/>
            <person name="Klingl A."/>
            <person name="Woyke T."/>
            <person name="Ryan C.M."/>
            <person name="Banfield J.F."/>
        </authorList>
    </citation>
    <scope>NUCLEOTIDE SEQUENCE [LARGE SCALE GENOMIC DNA]</scope>
</reference>
<sequence length="629" mass="71683">MNIFILDSWLREHLQTKATPKQIGEYLSLCSQSVEKVTKIEDDWLYEIEITTNRPDCLSVYGLARELAVILPRFGLPAKLKSLEISQPVKTPDKKNLPLEVKIKDASLCPRFTAVIFDKVVIKPSPKIIQERLEKSGIRALNNVVDISNYLMLELGQPMHTFDYDKIKGAKMILRESAGGEKITTLDDQIRPLPDGTIIIEDGEGRIIDLCGIMGGKNSEVDEKTKKVLLFVQTYDPVRIRQACQKLAFRTEAASRFEKGVDPEGVLIAMGKAMEMFEKNCEAEIASQLIDIYPNPPQEKKVKLDINLVNKIMGIEISKKEIVNILESLGFVLETNQSSLMTVTVPHWRYDDISIPEDLIEEIARIYGYHRLPTNLPPMAVVSQNKIDFPKWEAKIKTALKFWGFTETVNYSMVSESILKNVEIKPEECLRIANPLSDEWVFLRPSLVPSLLQVASLNKKENLKIFELANVYLFQSENQLPEENLMLTGLVSGESFAKVKGVVESLLEELGIKEIEIKPYQLQKTFYGKIFHPSRRAEIIFKNNSLGIFGQLKKEKIFVFDLDFTQIVKDTNEIKKYQAIPKYPPIIEDLSFVIPEKTYVGEIMKAIKTTSLIIQRVELIDSFEDSRTF</sequence>
<dbReference type="SUPFAM" id="SSF54991">
    <property type="entry name" value="Anticodon-binding domain of PheRS"/>
    <property type="match status" value="1"/>
</dbReference>
<keyword evidence="12" id="KW-0460">Magnesium</keyword>
<dbReference type="HAMAP" id="MF_00283">
    <property type="entry name" value="Phe_tRNA_synth_beta1"/>
    <property type="match status" value="1"/>
</dbReference>
<keyword evidence="7" id="KW-0963">Cytoplasm</keyword>
<dbReference type="PROSITE" id="PS51447">
    <property type="entry name" value="FDX_ACB"/>
    <property type="match status" value="1"/>
</dbReference>
<name>A0A2M7XLY5_9BACT</name>
<evidence type="ECO:0000313" key="20">
    <source>
        <dbReference type="Proteomes" id="UP000230062"/>
    </source>
</evidence>
<dbReference type="Gene3D" id="3.30.70.380">
    <property type="entry name" value="Ferrodoxin-fold anticodon-binding domain"/>
    <property type="match status" value="1"/>
</dbReference>
<dbReference type="GO" id="GO:0005524">
    <property type="term" value="F:ATP binding"/>
    <property type="evidence" value="ECO:0007669"/>
    <property type="project" value="UniProtKB-KW"/>
</dbReference>
<dbReference type="EC" id="6.1.1.20" evidence="5"/>
<dbReference type="AlphaFoldDB" id="A0A2M7XLY5"/>
<dbReference type="InterPro" id="IPR004532">
    <property type="entry name" value="Phe-tRNA-ligase_IIc_bsu_bact"/>
</dbReference>
<evidence type="ECO:0000256" key="15">
    <source>
        <dbReference type="ARBA" id="ARBA00033189"/>
    </source>
</evidence>
<dbReference type="Pfam" id="PF03484">
    <property type="entry name" value="B5"/>
    <property type="match status" value="1"/>
</dbReference>
<dbReference type="CDD" id="cd00769">
    <property type="entry name" value="PheRS_beta_core"/>
    <property type="match status" value="1"/>
</dbReference>
<dbReference type="SUPFAM" id="SSF46955">
    <property type="entry name" value="Putative DNA-binding domain"/>
    <property type="match status" value="2"/>
</dbReference>
<keyword evidence="13" id="KW-0648">Protein biosynthesis</keyword>
<dbReference type="Gene3D" id="3.50.40.10">
    <property type="entry name" value="Phenylalanyl-trna Synthetase, Chain B, domain 3"/>
    <property type="match status" value="1"/>
</dbReference>
<evidence type="ECO:0000256" key="11">
    <source>
        <dbReference type="ARBA" id="ARBA00022840"/>
    </source>
</evidence>
<feature type="domain" description="FDX-ACB" evidence="17">
    <location>
        <begin position="581"/>
        <end position="629"/>
    </location>
</feature>
<dbReference type="InterPro" id="IPR045864">
    <property type="entry name" value="aa-tRNA-synth_II/BPL/LPL"/>
</dbReference>
<dbReference type="SMART" id="SM00874">
    <property type="entry name" value="B5"/>
    <property type="match status" value="1"/>
</dbReference>
<evidence type="ECO:0000256" key="13">
    <source>
        <dbReference type="ARBA" id="ARBA00022917"/>
    </source>
</evidence>
<dbReference type="SUPFAM" id="SSF56037">
    <property type="entry name" value="PheT/TilS domain"/>
    <property type="match status" value="1"/>
</dbReference>
<dbReference type="Pfam" id="PF03483">
    <property type="entry name" value="B3_4"/>
    <property type="match status" value="1"/>
</dbReference>
<dbReference type="InterPro" id="IPR005147">
    <property type="entry name" value="tRNA_synthase_B5-dom"/>
</dbReference>
<comment type="subunit">
    <text evidence="4">Tetramer of two alpha and two beta subunits.</text>
</comment>
<dbReference type="Gene3D" id="3.30.56.10">
    <property type="match status" value="2"/>
</dbReference>
<comment type="subcellular location">
    <subcellularLocation>
        <location evidence="2">Cytoplasm</location>
    </subcellularLocation>
</comment>
<dbReference type="Pfam" id="PF17759">
    <property type="entry name" value="tRNA_synthFbeta"/>
    <property type="match status" value="1"/>
</dbReference>
<dbReference type="SUPFAM" id="SSF55681">
    <property type="entry name" value="Class II aaRS and biotin synthetases"/>
    <property type="match status" value="1"/>
</dbReference>
<dbReference type="Gene3D" id="3.30.930.10">
    <property type="entry name" value="Bira Bifunctional Protein, Domain 2"/>
    <property type="match status" value="1"/>
</dbReference>
<feature type="domain" description="B5" evidence="18">
    <location>
        <begin position="297"/>
        <end position="374"/>
    </location>
</feature>
<dbReference type="InterPro" id="IPR005146">
    <property type="entry name" value="B3/B4_tRNA-bd"/>
</dbReference>
<dbReference type="SMART" id="SM00873">
    <property type="entry name" value="B3_4"/>
    <property type="match status" value="1"/>
</dbReference>